<reference evidence="1 2" key="1">
    <citation type="journal article" date="2020" name="Nature">
        <title>Six reference-quality genomes reveal evolution of bat adaptations.</title>
        <authorList>
            <person name="Jebb D."/>
            <person name="Huang Z."/>
            <person name="Pippel M."/>
            <person name="Hughes G.M."/>
            <person name="Lavrichenko K."/>
            <person name="Devanna P."/>
            <person name="Winkler S."/>
            <person name="Jermiin L.S."/>
            <person name="Skirmuntt E.C."/>
            <person name="Katzourakis A."/>
            <person name="Burkitt-Gray L."/>
            <person name="Ray D.A."/>
            <person name="Sullivan K.A.M."/>
            <person name="Roscito J.G."/>
            <person name="Kirilenko B.M."/>
            <person name="Davalos L.M."/>
            <person name="Corthals A.P."/>
            <person name="Power M.L."/>
            <person name="Jones G."/>
            <person name="Ransome R.D."/>
            <person name="Dechmann D.K.N."/>
            <person name="Locatelli A.G."/>
            <person name="Puechmaille S.J."/>
            <person name="Fedrigo O."/>
            <person name="Jarvis E.D."/>
            <person name="Hiller M."/>
            <person name="Vernes S.C."/>
            <person name="Myers E.W."/>
            <person name="Teeling E.C."/>
        </authorList>
    </citation>
    <scope>NUCLEOTIDE SEQUENCE [LARGE SCALE GENOMIC DNA]</scope>
    <source>
        <strain evidence="1">MMyoMyo1</strain>
        <tissue evidence="1">Flight muscle</tissue>
    </source>
</reference>
<proteinExistence type="predicted"/>
<keyword evidence="2" id="KW-1185">Reference proteome</keyword>
<accession>A0A7J7ZTK7</accession>
<name>A0A7J7ZTK7_MYOMY</name>
<protein>
    <submittedName>
        <fullName evidence="1">Coiled-coil domain containing 163</fullName>
    </submittedName>
</protein>
<evidence type="ECO:0000313" key="1">
    <source>
        <dbReference type="EMBL" id="KAF6377438.1"/>
    </source>
</evidence>
<dbReference type="Proteomes" id="UP000527355">
    <property type="component" value="Unassembled WGS sequence"/>
</dbReference>
<dbReference type="EMBL" id="JABWUV010000002">
    <property type="protein sequence ID" value="KAF6377438.1"/>
    <property type="molecule type" value="Genomic_DNA"/>
</dbReference>
<organism evidence="1 2">
    <name type="scientific">Myotis myotis</name>
    <name type="common">Greater mouse-eared bat</name>
    <name type="synonym">Vespertilio myotis</name>
    <dbReference type="NCBI Taxonomy" id="51298"/>
    <lineage>
        <taxon>Eukaryota</taxon>
        <taxon>Metazoa</taxon>
        <taxon>Chordata</taxon>
        <taxon>Craniata</taxon>
        <taxon>Vertebrata</taxon>
        <taxon>Euteleostomi</taxon>
        <taxon>Mammalia</taxon>
        <taxon>Eutheria</taxon>
        <taxon>Laurasiatheria</taxon>
        <taxon>Chiroptera</taxon>
        <taxon>Yangochiroptera</taxon>
        <taxon>Vespertilionidae</taxon>
        <taxon>Myotis</taxon>
    </lineage>
</organism>
<comment type="caution">
    <text evidence="1">The sequence shown here is derived from an EMBL/GenBank/DDBJ whole genome shotgun (WGS) entry which is preliminary data.</text>
</comment>
<evidence type="ECO:0000313" key="2">
    <source>
        <dbReference type="Proteomes" id="UP000527355"/>
    </source>
</evidence>
<gene>
    <name evidence="1" type="ORF">mMyoMyo1_002210</name>
</gene>
<dbReference type="VEuPathDB" id="HostDB:GeneID_118677677"/>
<dbReference type="AlphaFoldDB" id="A0A7J7ZTK7"/>
<sequence>MNLSWSEQLEALLNATDGNVARTKQRLYPLGVSAAAGDLTGTWIPPNHLLPQPGAQAQQP</sequence>